<reference evidence="3 4" key="1">
    <citation type="submission" date="2020-01" db="EMBL/GenBank/DDBJ databases">
        <title>Genome analysis of Anaerocolumna sp. CBA3638.</title>
        <authorList>
            <person name="Kim J."/>
            <person name="Roh S.W."/>
        </authorList>
    </citation>
    <scope>NUCLEOTIDE SEQUENCE [LARGE SCALE GENOMIC DNA]</scope>
    <source>
        <strain evidence="3 4">CBA3638</strain>
    </source>
</reference>
<dbReference type="InterPro" id="IPR007167">
    <property type="entry name" value="Fe-transptr_FeoA-like"/>
</dbReference>
<dbReference type="InterPro" id="IPR008988">
    <property type="entry name" value="Transcriptional_repressor_C"/>
</dbReference>
<dbReference type="Pfam" id="PF04023">
    <property type="entry name" value="FeoA"/>
    <property type="match status" value="1"/>
</dbReference>
<evidence type="ECO:0000313" key="3">
    <source>
        <dbReference type="EMBL" id="QHQ61020.1"/>
    </source>
</evidence>
<dbReference type="SUPFAM" id="SSF50037">
    <property type="entry name" value="C-terminal domain of transcriptional repressors"/>
    <property type="match status" value="1"/>
</dbReference>
<dbReference type="PANTHER" id="PTHR43151">
    <property type="entry name" value="FEOA FAMILY PROTEIN"/>
    <property type="match status" value="1"/>
</dbReference>
<dbReference type="InterPro" id="IPR038157">
    <property type="entry name" value="FeoA_core_dom"/>
</dbReference>
<dbReference type="GO" id="GO:0046914">
    <property type="term" value="F:transition metal ion binding"/>
    <property type="evidence" value="ECO:0007669"/>
    <property type="project" value="InterPro"/>
</dbReference>
<dbReference type="SMART" id="SM00899">
    <property type="entry name" value="FeoA"/>
    <property type="match status" value="1"/>
</dbReference>
<sequence>MTLKDGQIGHSYVVKDLKLDTQVRRRLEALGLIGGTRIQLLNQNTDGAVVFKVRGTRLAIGNKIAEAIFIEEAAG</sequence>
<dbReference type="AlphaFoldDB" id="A0A6P1TII5"/>
<accession>A0A6P1TII5</accession>
<dbReference type="Proteomes" id="UP000464314">
    <property type="component" value="Chromosome"/>
</dbReference>
<dbReference type="RefSeq" id="WP_161837848.1">
    <property type="nucleotide sequence ID" value="NZ_CP048000.1"/>
</dbReference>
<dbReference type="KEGG" id="anr:Ana3638_09775"/>
<feature type="domain" description="Ferrous iron transporter FeoA-like" evidence="2">
    <location>
        <begin position="1"/>
        <end position="72"/>
    </location>
</feature>
<keyword evidence="4" id="KW-1185">Reference proteome</keyword>
<gene>
    <name evidence="3" type="ORF">Ana3638_09775</name>
</gene>
<protein>
    <submittedName>
        <fullName evidence="3">Ferrous iron transport protein A</fullName>
    </submittedName>
</protein>
<proteinExistence type="predicted"/>
<name>A0A6P1TII5_9FIRM</name>
<evidence type="ECO:0000256" key="1">
    <source>
        <dbReference type="ARBA" id="ARBA00023004"/>
    </source>
</evidence>
<dbReference type="InterPro" id="IPR053184">
    <property type="entry name" value="FeoA-like"/>
</dbReference>
<keyword evidence="1" id="KW-0408">Iron</keyword>
<evidence type="ECO:0000259" key="2">
    <source>
        <dbReference type="SMART" id="SM00899"/>
    </source>
</evidence>
<dbReference type="Gene3D" id="2.30.30.90">
    <property type="match status" value="1"/>
</dbReference>
<evidence type="ECO:0000313" key="4">
    <source>
        <dbReference type="Proteomes" id="UP000464314"/>
    </source>
</evidence>
<dbReference type="PANTHER" id="PTHR43151:SF1">
    <property type="entry name" value="SSR2333 PROTEIN"/>
    <property type="match status" value="1"/>
</dbReference>
<organism evidence="3 4">
    <name type="scientific">Anaerocolumna sedimenticola</name>
    <dbReference type="NCBI Taxonomy" id="2696063"/>
    <lineage>
        <taxon>Bacteria</taxon>
        <taxon>Bacillati</taxon>
        <taxon>Bacillota</taxon>
        <taxon>Clostridia</taxon>
        <taxon>Lachnospirales</taxon>
        <taxon>Lachnospiraceae</taxon>
        <taxon>Anaerocolumna</taxon>
    </lineage>
</organism>
<dbReference type="EMBL" id="CP048000">
    <property type="protein sequence ID" value="QHQ61020.1"/>
    <property type="molecule type" value="Genomic_DNA"/>
</dbReference>